<evidence type="ECO:0000256" key="1">
    <source>
        <dbReference type="ARBA" id="ARBA00000085"/>
    </source>
</evidence>
<dbReference type="InterPro" id="IPR004358">
    <property type="entry name" value="Sig_transdc_His_kin-like_C"/>
</dbReference>
<keyword evidence="9" id="KW-1133">Transmembrane helix</keyword>
<dbReference type="SUPFAM" id="SSF48452">
    <property type="entry name" value="TPR-like"/>
    <property type="match status" value="2"/>
</dbReference>
<dbReference type="InterPro" id="IPR011990">
    <property type="entry name" value="TPR-like_helical_dom_sf"/>
</dbReference>
<dbReference type="PROSITE" id="PS50109">
    <property type="entry name" value="HIS_KIN"/>
    <property type="match status" value="1"/>
</dbReference>
<evidence type="ECO:0000256" key="5">
    <source>
        <dbReference type="ARBA" id="ARBA00022777"/>
    </source>
</evidence>
<evidence type="ECO:0000256" key="6">
    <source>
        <dbReference type="ARBA" id="ARBA00023012"/>
    </source>
</evidence>
<evidence type="ECO:0000259" key="10">
    <source>
        <dbReference type="PROSITE" id="PS50109"/>
    </source>
</evidence>
<sequence length="727" mass="82291">METFIPPVLSHFPSICMLSLMLNSWIALTFRLRMTILFVLLSGTITCAQLPAIHRIKVQLNRVQSDSTRALLYLALGEAYGQIQLDSSLHYIRKSIDLAKKQPNERRLLARGLLKLGYSYRNRGDYAKALASFQKAERIQRVFPFDSTFLEIQVQAAIAHRSQGNYSKALQLALAVLQQVEKQPTRSYRQIGMLYTELGIIYDYLQQYTLAMAYHQKRLAFSKKGTHKRDLTLAYINMGAYCININRLEDAHKYYLEALSISKKFYFSGDQAVILQSLGDIAYKRNLYSEAIAYGYKGLQLQKQRGAEEYVGLACLALARSYGALHKYKRASAYVNQAGLIFESIRSAHYLQQVMEVKSQLAAQTGHYKEALQAVLKAQSFKDSLTGLDKQNAIAQVQVRYDLERKQDQIAILNKDLTIQKQVQRSMQLQLKLIQQERLLYLTTALLLALLLGISYIGVRKQKKAKQILIRQKEEISQQSQQLAELNATKDKLFSLISHDLRSPMAHLKQNFYQLRADSTASPALVKPLRQLEDQVDRILDLLTNLLDWSHSQLKGFRSYPQSIELTQVTTELVSQLADQLRQKNIVLINQIPLNMVVVADKHQLHSILRNLLSNAVKFTPPEGYVRLQATLLADQVELIIQDTGIGMNSEELAHVLTNPQVRLGTQGELGSGLGLQLSQELLARQSGSLTVSSQPDKGTTFRVRLPADVSLQNVANVYRSADYTVV</sequence>
<dbReference type="SUPFAM" id="SSF55874">
    <property type="entry name" value="ATPase domain of HSP90 chaperone/DNA topoisomerase II/histidine kinase"/>
    <property type="match status" value="1"/>
</dbReference>
<dbReference type="InterPro" id="IPR005467">
    <property type="entry name" value="His_kinase_dom"/>
</dbReference>
<keyword evidence="6" id="KW-0902">Two-component regulatory system</keyword>
<dbReference type="InterPro" id="IPR003661">
    <property type="entry name" value="HisK_dim/P_dom"/>
</dbReference>
<evidence type="ECO:0000256" key="7">
    <source>
        <dbReference type="PROSITE-ProRule" id="PRU00339"/>
    </source>
</evidence>
<feature type="domain" description="Histidine kinase" evidence="10">
    <location>
        <begin position="496"/>
        <end position="710"/>
    </location>
</feature>
<dbReference type="GO" id="GO:0000155">
    <property type="term" value="F:phosphorelay sensor kinase activity"/>
    <property type="evidence" value="ECO:0007669"/>
    <property type="project" value="InterPro"/>
</dbReference>
<dbReference type="SUPFAM" id="SSF47384">
    <property type="entry name" value="Homodimeric domain of signal transducing histidine kinase"/>
    <property type="match status" value="1"/>
</dbReference>
<dbReference type="PROSITE" id="PS50005">
    <property type="entry name" value="TPR"/>
    <property type="match status" value="1"/>
</dbReference>
<comment type="catalytic activity">
    <reaction evidence="1">
        <text>ATP + protein L-histidine = ADP + protein N-phospho-L-histidine.</text>
        <dbReference type="EC" id="2.7.13.3"/>
    </reaction>
</comment>
<reference evidence="11 12" key="1">
    <citation type="submission" date="2016-10" db="EMBL/GenBank/DDBJ databases">
        <authorList>
            <person name="de Groot N.N."/>
        </authorList>
    </citation>
    <scope>NUCLEOTIDE SEQUENCE [LARGE SCALE GENOMIC DNA]</scope>
    <source>
        <strain evidence="11 12">DSM 26130</strain>
    </source>
</reference>
<feature type="transmembrane region" description="Helical" evidence="9">
    <location>
        <begin position="439"/>
        <end position="459"/>
    </location>
</feature>
<keyword evidence="3" id="KW-0597">Phosphoprotein</keyword>
<proteinExistence type="predicted"/>
<feature type="repeat" description="TPR" evidence="7">
    <location>
        <begin position="110"/>
        <end position="143"/>
    </location>
</feature>
<keyword evidence="12" id="KW-1185">Reference proteome</keyword>
<dbReference type="InterPro" id="IPR036097">
    <property type="entry name" value="HisK_dim/P_sf"/>
</dbReference>
<dbReference type="InterPro" id="IPR036890">
    <property type="entry name" value="HATPase_C_sf"/>
</dbReference>
<evidence type="ECO:0000256" key="2">
    <source>
        <dbReference type="ARBA" id="ARBA00012438"/>
    </source>
</evidence>
<dbReference type="EC" id="2.7.13.3" evidence="2"/>
<evidence type="ECO:0000256" key="3">
    <source>
        <dbReference type="ARBA" id="ARBA00022553"/>
    </source>
</evidence>
<dbReference type="PRINTS" id="PR00344">
    <property type="entry name" value="BCTRLSENSOR"/>
</dbReference>
<dbReference type="Pfam" id="PF02518">
    <property type="entry name" value="HATPase_c"/>
    <property type="match status" value="1"/>
</dbReference>
<keyword evidence="4" id="KW-0808">Transferase</keyword>
<dbReference type="InterPro" id="IPR050736">
    <property type="entry name" value="Sensor_HK_Regulatory"/>
</dbReference>
<keyword evidence="5 11" id="KW-0418">Kinase</keyword>
<evidence type="ECO:0000256" key="8">
    <source>
        <dbReference type="SAM" id="Coils"/>
    </source>
</evidence>
<gene>
    <name evidence="11" type="ORF">SAMN05216167_101291</name>
</gene>
<dbReference type="Gene3D" id="1.10.287.130">
    <property type="match status" value="1"/>
</dbReference>
<feature type="transmembrane region" description="Helical" evidence="9">
    <location>
        <begin position="12"/>
        <end position="28"/>
    </location>
</feature>
<keyword evidence="7" id="KW-0802">TPR repeat</keyword>
<dbReference type="CDD" id="cd00082">
    <property type="entry name" value="HisKA"/>
    <property type="match status" value="1"/>
</dbReference>
<organism evidence="11 12">
    <name type="scientific">Spirosoma endophyticum</name>
    <dbReference type="NCBI Taxonomy" id="662367"/>
    <lineage>
        <taxon>Bacteria</taxon>
        <taxon>Pseudomonadati</taxon>
        <taxon>Bacteroidota</taxon>
        <taxon>Cytophagia</taxon>
        <taxon>Cytophagales</taxon>
        <taxon>Cytophagaceae</taxon>
        <taxon>Spirosoma</taxon>
    </lineage>
</organism>
<evidence type="ECO:0000313" key="11">
    <source>
        <dbReference type="EMBL" id="SFC01911.1"/>
    </source>
</evidence>
<dbReference type="AlphaFoldDB" id="A0A1I1FRK9"/>
<keyword evidence="9" id="KW-0812">Transmembrane</keyword>
<dbReference type="SMART" id="SM00387">
    <property type="entry name" value="HATPase_c"/>
    <property type="match status" value="1"/>
</dbReference>
<dbReference type="InterPro" id="IPR019734">
    <property type="entry name" value="TPR_rpt"/>
</dbReference>
<keyword evidence="8" id="KW-0175">Coiled coil</keyword>
<feature type="coiled-coil region" evidence="8">
    <location>
        <begin position="459"/>
        <end position="489"/>
    </location>
</feature>
<dbReference type="Proteomes" id="UP000198598">
    <property type="component" value="Unassembled WGS sequence"/>
</dbReference>
<evidence type="ECO:0000313" key="12">
    <source>
        <dbReference type="Proteomes" id="UP000198598"/>
    </source>
</evidence>
<dbReference type="OrthoDB" id="9810447at2"/>
<dbReference type="SMART" id="SM00028">
    <property type="entry name" value="TPR"/>
    <property type="match status" value="7"/>
</dbReference>
<dbReference type="InterPro" id="IPR003594">
    <property type="entry name" value="HATPase_dom"/>
</dbReference>
<evidence type="ECO:0000256" key="9">
    <source>
        <dbReference type="SAM" id="Phobius"/>
    </source>
</evidence>
<dbReference type="Gene3D" id="3.30.565.10">
    <property type="entry name" value="Histidine kinase-like ATPase, C-terminal domain"/>
    <property type="match status" value="1"/>
</dbReference>
<protein>
    <recommendedName>
        <fullName evidence="2">histidine kinase</fullName>
        <ecNumber evidence="2">2.7.13.3</ecNumber>
    </recommendedName>
</protein>
<dbReference type="PANTHER" id="PTHR43711">
    <property type="entry name" value="TWO-COMPONENT HISTIDINE KINASE"/>
    <property type="match status" value="1"/>
</dbReference>
<dbReference type="EMBL" id="FOLQ01000001">
    <property type="protein sequence ID" value="SFC01911.1"/>
    <property type="molecule type" value="Genomic_DNA"/>
</dbReference>
<name>A0A1I1FRK9_9BACT</name>
<accession>A0A1I1FRK9</accession>
<dbReference type="STRING" id="662367.SAMN05216167_101291"/>
<dbReference type="PANTHER" id="PTHR43711:SF31">
    <property type="entry name" value="HISTIDINE KINASE"/>
    <property type="match status" value="1"/>
</dbReference>
<dbReference type="Gene3D" id="1.25.40.10">
    <property type="entry name" value="Tetratricopeptide repeat domain"/>
    <property type="match status" value="2"/>
</dbReference>
<evidence type="ECO:0000256" key="4">
    <source>
        <dbReference type="ARBA" id="ARBA00022679"/>
    </source>
</evidence>
<keyword evidence="9" id="KW-0472">Membrane</keyword>